<keyword evidence="5" id="KW-0560">Oxidoreductase</keyword>
<reference evidence="6" key="1">
    <citation type="journal article" date="2019" name="Int. J. Syst. Evol. Microbiol.">
        <title>The Global Catalogue of Microorganisms (GCM) 10K type strain sequencing project: providing services to taxonomists for standard genome sequencing and annotation.</title>
        <authorList>
            <consortium name="The Broad Institute Genomics Platform"/>
            <consortium name="The Broad Institute Genome Sequencing Center for Infectious Disease"/>
            <person name="Wu L."/>
            <person name="Ma J."/>
        </authorList>
    </citation>
    <scope>NUCLEOTIDE SEQUENCE [LARGE SCALE GENOMIC DNA]</scope>
    <source>
        <strain evidence="6">KACC 12633</strain>
    </source>
</reference>
<gene>
    <name evidence="5" type="ORF">ACFPP9_10785</name>
</gene>
<dbReference type="Pfam" id="PF01494">
    <property type="entry name" value="FAD_binding_3"/>
    <property type="match status" value="1"/>
</dbReference>
<name>A0ABW0PXQ3_9HYPH</name>
<dbReference type="InterPro" id="IPR050641">
    <property type="entry name" value="RIFMO-like"/>
</dbReference>
<dbReference type="PANTHER" id="PTHR43004:SF19">
    <property type="entry name" value="BINDING MONOOXYGENASE, PUTATIVE (JCVI)-RELATED"/>
    <property type="match status" value="1"/>
</dbReference>
<dbReference type="SUPFAM" id="SSF51905">
    <property type="entry name" value="FAD/NAD(P)-binding domain"/>
    <property type="match status" value="1"/>
</dbReference>
<evidence type="ECO:0000256" key="2">
    <source>
        <dbReference type="ARBA" id="ARBA00022630"/>
    </source>
</evidence>
<dbReference type="PRINTS" id="PR00420">
    <property type="entry name" value="RNGMNOXGNASE"/>
</dbReference>
<dbReference type="InterPro" id="IPR036188">
    <property type="entry name" value="FAD/NAD-bd_sf"/>
</dbReference>
<keyword evidence="5" id="KW-0503">Monooxygenase</keyword>
<proteinExistence type="predicted"/>
<keyword evidence="6" id="KW-1185">Reference proteome</keyword>
<evidence type="ECO:0000256" key="3">
    <source>
        <dbReference type="ARBA" id="ARBA00022827"/>
    </source>
</evidence>
<dbReference type="Pfam" id="PF21274">
    <property type="entry name" value="Rng_hyd_C"/>
    <property type="match status" value="1"/>
</dbReference>
<protein>
    <submittedName>
        <fullName evidence="5">FAD-dependent monooxygenase</fullName>
    </submittedName>
</protein>
<evidence type="ECO:0000313" key="5">
    <source>
        <dbReference type="EMBL" id="MFC5516257.1"/>
    </source>
</evidence>
<dbReference type="Gene3D" id="3.40.30.120">
    <property type="match status" value="1"/>
</dbReference>
<dbReference type="PANTHER" id="PTHR43004">
    <property type="entry name" value="TRK SYSTEM POTASSIUM UPTAKE PROTEIN"/>
    <property type="match status" value="1"/>
</dbReference>
<dbReference type="Proteomes" id="UP001596150">
    <property type="component" value="Unassembled WGS sequence"/>
</dbReference>
<dbReference type="Gene3D" id="3.30.70.2450">
    <property type="match status" value="1"/>
</dbReference>
<comment type="caution">
    <text evidence="5">The sequence shown here is derived from an EMBL/GenBank/DDBJ whole genome shotgun (WGS) entry which is preliminary data.</text>
</comment>
<keyword evidence="3" id="KW-0274">FAD</keyword>
<sequence length="533" mass="56663">MDDLQAEVLVVGAGPVGLTLAAELARHGVRARIIDKSAAPSPFCRAIGVTPRSLEVFEDMGIARTLIDAGVWLTGTRVAMSGGPARDVLHDFSDLPYSSLGVPQYATEAILAAHLATFGVAIERGTALASLDFTEGGIEVGLDTPGGPSTGRYRYVVGCDGAHSAVRKALGIGFEGDAFPMEFMLGDVHIDWDLPRGLAMRAMRLVENDAPDFLIAIPLPDHGRYRVSMLAPNAGSPATAEDGVEHGIQTDRPGATLDELQAVADRLLPEPATFSDMRWSSTFRISMRLAGRYRVGDAFIAGDAAHIHPPTGGQGMNTGIQDAYNLAWKLALVAGGKASAGLLDSYEAERRPVAVDVVARTTEQTVNFGRDRTPPNRLQDTQVLISYRDGPLSLSAGEGSVQAGDRVPDAHGLRRFGFGYPLRLFDLLRGPSFVLLVAVGEGDLEKAEAAAAEFEAAWPGLVRVVAVTAELSDAQPVGVEWVHDAEGNFKAAFGPATGVAWLIRPDKYVGYHAGSWSTDGVLDYLRNTIGLTR</sequence>
<evidence type="ECO:0000259" key="4">
    <source>
        <dbReference type="Pfam" id="PF01494"/>
    </source>
</evidence>
<dbReference type="RefSeq" id="WP_266341541.1">
    <property type="nucleotide sequence ID" value="NZ_JAPKNH010000001.1"/>
</dbReference>
<accession>A0ABW0PXQ3</accession>
<dbReference type="InterPro" id="IPR002938">
    <property type="entry name" value="FAD-bd"/>
</dbReference>
<dbReference type="GO" id="GO:0004497">
    <property type="term" value="F:monooxygenase activity"/>
    <property type="evidence" value="ECO:0007669"/>
    <property type="project" value="UniProtKB-KW"/>
</dbReference>
<organism evidence="5 6">
    <name type="scientific">Kaistia terrae</name>
    <dbReference type="NCBI Taxonomy" id="537017"/>
    <lineage>
        <taxon>Bacteria</taxon>
        <taxon>Pseudomonadati</taxon>
        <taxon>Pseudomonadota</taxon>
        <taxon>Alphaproteobacteria</taxon>
        <taxon>Hyphomicrobiales</taxon>
        <taxon>Kaistiaceae</taxon>
        <taxon>Kaistia</taxon>
    </lineage>
</organism>
<comment type="cofactor">
    <cofactor evidence="1">
        <name>FAD</name>
        <dbReference type="ChEBI" id="CHEBI:57692"/>
    </cofactor>
</comment>
<feature type="domain" description="FAD-binding" evidence="4">
    <location>
        <begin position="6"/>
        <end position="360"/>
    </location>
</feature>
<evidence type="ECO:0000313" key="6">
    <source>
        <dbReference type="Proteomes" id="UP001596150"/>
    </source>
</evidence>
<keyword evidence="2" id="KW-0285">Flavoprotein</keyword>
<dbReference type="EMBL" id="JBHSML010000003">
    <property type="protein sequence ID" value="MFC5516257.1"/>
    <property type="molecule type" value="Genomic_DNA"/>
</dbReference>
<dbReference type="Gene3D" id="3.50.50.60">
    <property type="entry name" value="FAD/NAD(P)-binding domain"/>
    <property type="match status" value="1"/>
</dbReference>
<evidence type="ECO:0000256" key="1">
    <source>
        <dbReference type="ARBA" id="ARBA00001974"/>
    </source>
</evidence>